<organism evidence="9 11">
    <name type="scientific">Leishmania donovani</name>
    <dbReference type="NCBI Taxonomy" id="5661"/>
    <lineage>
        <taxon>Eukaryota</taxon>
        <taxon>Discoba</taxon>
        <taxon>Euglenozoa</taxon>
        <taxon>Kinetoplastea</taxon>
        <taxon>Metakinetoplastina</taxon>
        <taxon>Trypanosomatida</taxon>
        <taxon>Trypanosomatidae</taxon>
        <taxon>Leishmaniinae</taxon>
        <taxon>Leishmania</taxon>
    </lineage>
</organism>
<evidence type="ECO:0000313" key="11">
    <source>
        <dbReference type="Proteomes" id="UP000318821"/>
    </source>
</evidence>
<keyword evidence="5" id="KW-0812">Transmembrane</keyword>
<proteinExistence type="inferred from homology"/>
<comment type="caution">
    <text evidence="9">The sequence shown here is derived from an EMBL/GenBank/DDBJ whole genome shotgun (WGS) entry which is preliminary data.</text>
</comment>
<dbReference type="GO" id="GO:0020037">
    <property type="term" value="F:heme binding"/>
    <property type="evidence" value="ECO:0007669"/>
    <property type="project" value="UniProtKB-UniRule"/>
</dbReference>
<dbReference type="EMBL" id="RHLC01000030">
    <property type="protein sequence ID" value="TPP51767.1"/>
    <property type="molecule type" value="Genomic_DNA"/>
</dbReference>
<dbReference type="SMART" id="SM01117">
    <property type="entry name" value="Cyt-b5"/>
    <property type="match status" value="1"/>
</dbReference>
<keyword evidence="5" id="KW-1133">Transmembrane helix</keyword>
<keyword evidence="5" id="KW-0472">Membrane</keyword>
<dbReference type="PANTHER" id="PTHR19359:SF25">
    <property type="entry name" value="CYTOCHROME B5 HEME-BINDING DOMAIN-CONTAINING PROTEIN"/>
    <property type="match status" value="1"/>
</dbReference>
<keyword evidence="1 5" id="KW-0349">Heme</keyword>
<dbReference type="AlphaFoldDB" id="A0A504Y2Y4"/>
<feature type="compositionally biased region" description="Polar residues" evidence="6">
    <location>
        <begin position="96"/>
        <end position="105"/>
    </location>
</feature>
<evidence type="ECO:0000256" key="6">
    <source>
        <dbReference type="SAM" id="MobiDB-lite"/>
    </source>
</evidence>
<reference evidence="10" key="3">
    <citation type="submission" date="2019-02" db="EMBL/GenBank/DDBJ databases">
        <title>FDA dAtabase for Regulatory Grade micrObial Sequences (FDA-ARGOS): Supporting development and validation of Infectious Disease Dx tests.</title>
        <authorList>
            <person name="Duncan R."/>
            <person name="Fisher C."/>
            <person name="Tallon L."/>
            <person name="Sadzewicz L."/>
            <person name="Sengamalay N."/>
            <person name="Ott S."/>
            <person name="Godinez A."/>
            <person name="Nagaraj S."/>
            <person name="Vavikolanu K."/>
            <person name="Nadendla S."/>
            <person name="Aluvathingal J."/>
            <person name="Sichtig H."/>
        </authorList>
    </citation>
    <scope>NUCLEOTIDE SEQUENCE [LARGE SCALE GENOMIC DNA]</scope>
    <source>
        <strain evidence="10">FDAARGOS_361</strain>
    </source>
</reference>
<dbReference type="Proteomes" id="UP000318447">
    <property type="component" value="Unassembled WGS sequence"/>
</dbReference>
<dbReference type="InterPro" id="IPR001199">
    <property type="entry name" value="Cyt_B5-like_heme/steroid-bd"/>
</dbReference>
<keyword evidence="3 5" id="KW-0408">Iron</keyword>
<dbReference type="PANTHER" id="PTHR19359">
    <property type="entry name" value="CYTOCHROME B5"/>
    <property type="match status" value="1"/>
</dbReference>
<dbReference type="Proteomes" id="UP000318821">
    <property type="component" value="Unassembled WGS sequence"/>
</dbReference>
<dbReference type="VEuPathDB" id="TriTrypDB:LdCL_170020800"/>
<dbReference type="InterPro" id="IPR050668">
    <property type="entry name" value="Cytochrome_b5"/>
</dbReference>
<feature type="transmembrane region" description="Helical" evidence="5">
    <location>
        <begin position="50"/>
        <end position="76"/>
    </location>
</feature>
<feature type="domain" description="Cytochrome b5 heme-binding" evidence="7">
    <location>
        <begin position="142"/>
        <end position="217"/>
    </location>
</feature>
<dbReference type="InterPro" id="IPR036400">
    <property type="entry name" value="Cyt_B5-like_heme/steroid_sf"/>
</dbReference>
<evidence type="ECO:0000313" key="8">
    <source>
        <dbReference type="EMBL" id="TPP51767.1"/>
    </source>
</evidence>
<dbReference type="PROSITE" id="PS00191">
    <property type="entry name" value="CYTOCHROME_B5_1"/>
    <property type="match status" value="1"/>
</dbReference>
<dbReference type="InterPro" id="IPR018506">
    <property type="entry name" value="Cyt_B5_heme-BS"/>
</dbReference>
<name>A0A504Y2Y4_LEIDO</name>
<dbReference type="PROSITE" id="PS50255">
    <property type="entry name" value="CYTOCHROME_B5_2"/>
    <property type="match status" value="1"/>
</dbReference>
<dbReference type="EMBL" id="RHLD01000040">
    <property type="protein sequence ID" value="TPP55036.1"/>
    <property type="molecule type" value="Genomic_DNA"/>
</dbReference>
<reference evidence="11" key="1">
    <citation type="submission" date="2019-02" db="EMBL/GenBank/DDBJ databases">
        <title>FDA dAtabase for Regulatory Grade micrObial Sequences (FDA-ARGOS): Supporting development and validation of Infectious Disease Dx tests.</title>
        <authorList>
            <person name="Duncan R."/>
            <person name="Fisher C."/>
            <person name="Tallon L."/>
            <person name="Sadzewicz L."/>
            <person name="Sengamalay N."/>
            <person name="Ott S."/>
            <person name="Godinez A."/>
            <person name="Nagaraj S."/>
            <person name="Vavikolanu K."/>
            <person name="Vyas G."/>
            <person name="Nadendla S."/>
            <person name="Aluvathingal J."/>
            <person name="Sichtig H."/>
        </authorList>
    </citation>
    <scope>NUCLEOTIDE SEQUENCE [LARGE SCALE GENOMIC DNA]</scope>
    <source>
        <strain evidence="11">FDAARGOS_360</strain>
    </source>
</reference>
<evidence type="ECO:0000256" key="5">
    <source>
        <dbReference type="RuleBase" id="RU362121"/>
    </source>
</evidence>
<evidence type="ECO:0000256" key="4">
    <source>
        <dbReference type="ARBA" id="ARBA00038168"/>
    </source>
</evidence>
<dbReference type="VEuPathDB" id="TriTrypDB:LdBPK_171460.1"/>
<comment type="similarity">
    <text evidence="4 5">Belongs to the cytochrome b5 family.</text>
</comment>
<sequence length="219" mass="23584">MAEALSPLAPSSVVGPSRSCKTPCQQARIVSFFSRLRSRVMLEHDWSGGVLAVLALLVVTACGVISSCDVCGLSIVKQVMAPSDRSDGGVPEATAVRSSPSTATETPMLELDDRPRGAAAGKANKYVEEFYQAAGHLRCPQLQRYTQEEVARHRTKDDLWIVVDSNVLNVSAFVPHHPGGDVILDGVGGQDMATVFAYFHDPSTVRLMLSFCIGRILLQ</sequence>
<evidence type="ECO:0000313" key="10">
    <source>
        <dbReference type="Proteomes" id="UP000318447"/>
    </source>
</evidence>
<keyword evidence="2 5" id="KW-0479">Metal-binding</keyword>
<dbReference type="SUPFAM" id="SSF55856">
    <property type="entry name" value="Cytochrome b5-like heme/steroid binding domain"/>
    <property type="match status" value="1"/>
</dbReference>
<evidence type="ECO:0000259" key="7">
    <source>
        <dbReference type="PROSITE" id="PS50255"/>
    </source>
</evidence>
<dbReference type="GO" id="GO:0046872">
    <property type="term" value="F:metal ion binding"/>
    <property type="evidence" value="ECO:0007669"/>
    <property type="project" value="UniProtKB-UniRule"/>
</dbReference>
<evidence type="ECO:0000256" key="2">
    <source>
        <dbReference type="ARBA" id="ARBA00022723"/>
    </source>
</evidence>
<dbReference type="VEuPathDB" id="TriTrypDB:LDHU3_17.1980"/>
<evidence type="ECO:0000256" key="3">
    <source>
        <dbReference type="ARBA" id="ARBA00023004"/>
    </source>
</evidence>
<dbReference type="GO" id="GO:0016020">
    <property type="term" value="C:membrane"/>
    <property type="evidence" value="ECO:0007669"/>
    <property type="project" value="TreeGrafter"/>
</dbReference>
<evidence type="ECO:0000313" key="9">
    <source>
        <dbReference type="EMBL" id="TPP55036.1"/>
    </source>
</evidence>
<gene>
    <name evidence="9" type="ORF">CGC20_37405</name>
    <name evidence="8" type="ORF">CGC21_4330</name>
</gene>
<dbReference type="Pfam" id="PF00173">
    <property type="entry name" value="Cyt-b5"/>
    <property type="match status" value="1"/>
</dbReference>
<evidence type="ECO:0000256" key="1">
    <source>
        <dbReference type="ARBA" id="ARBA00022617"/>
    </source>
</evidence>
<protein>
    <submittedName>
        <fullName evidence="9">Cytochrome b5-like Heme/Steroid binding domain family protein</fullName>
    </submittedName>
</protein>
<feature type="region of interest" description="Disordered" evidence="6">
    <location>
        <begin position="83"/>
        <end position="115"/>
    </location>
</feature>
<reference evidence="9" key="2">
    <citation type="submission" date="2019-02" db="EMBL/GenBank/DDBJ databases">
        <title>FDA dAtabase for Regulatory Grade micrObial Sequences (FDA-ARGOS): Supporting development and validation of Infectious Disease Dx tests.</title>
        <authorList>
            <person name="Duncan R."/>
            <person name="Fisher C."/>
            <person name="Tallon L.J."/>
            <person name="Sadzewicz L."/>
            <person name="Sengamalay N."/>
            <person name="Ott S."/>
            <person name="Godinez A."/>
            <person name="Nagaraj S."/>
            <person name="Nadendla S."/>
            <person name="Sichtig H."/>
        </authorList>
    </citation>
    <scope>NUCLEOTIDE SEQUENCE</scope>
    <source>
        <strain evidence="9">FDAARGOS_360</strain>
        <strain evidence="8">FDAARGOS_361</strain>
    </source>
</reference>
<dbReference type="Gene3D" id="3.10.120.10">
    <property type="entry name" value="Cytochrome b5-like heme/steroid binding domain"/>
    <property type="match status" value="1"/>
</dbReference>
<accession>A0A504Y2Y4</accession>